<dbReference type="EMBL" id="JBHSSJ010000002">
    <property type="protein sequence ID" value="MFC6274213.1"/>
    <property type="molecule type" value="Genomic_DNA"/>
</dbReference>
<name>A0ABW1TK24_9LACO</name>
<reference evidence="5" key="1">
    <citation type="journal article" date="2019" name="Int. J. Syst. Evol. Microbiol.">
        <title>The Global Catalogue of Microorganisms (GCM) 10K type strain sequencing project: providing services to taxonomists for standard genome sequencing and annotation.</title>
        <authorList>
            <consortium name="The Broad Institute Genomics Platform"/>
            <consortium name="The Broad Institute Genome Sequencing Center for Infectious Disease"/>
            <person name="Wu L."/>
            <person name="Ma J."/>
        </authorList>
    </citation>
    <scope>NUCLEOTIDE SEQUENCE [LARGE SCALE GENOMIC DNA]</scope>
    <source>
        <strain evidence="5">CCM 8907</strain>
    </source>
</reference>
<evidence type="ECO:0000256" key="2">
    <source>
        <dbReference type="SAM" id="MobiDB-lite"/>
    </source>
</evidence>
<dbReference type="RefSeq" id="WP_125638850.1">
    <property type="nucleotide sequence ID" value="NZ_JBHSSJ010000002.1"/>
</dbReference>
<keyword evidence="5" id="KW-1185">Reference proteome</keyword>
<protein>
    <submittedName>
        <fullName evidence="4">MucBP domain-containing protein</fullName>
    </submittedName>
</protein>
<comment type="caution">
    <text evidence="4">The sequence shown here is derived from an EMBL/GenBank/DDBJ whole genome shotgun (WGS) entry which is preliminary data.</text>
</comment>
<evidence type="ECO:0000313" key="4">
    <source>
        <dbReference type="EMBL" id="MFC6274213.1"/>
    </source>
</evidence>
<dbReference type="Pfam" id="PF06458">
    <property type="entry name" value="MucBP"/>
    <property type="match status" value="1"/>
</dbReference>
<evidence type="ECO:0000256" key="1">
    <source>
        <dbReference type="ARBA" id="ARBA00022737"/>
    </source>
</evidence>
<dbReference type="Gene3D" id="3.10.20.320">
    <property type="entry name" value="Putative peptidoglycan bound protein (lpxtg motif)"/>
    <property type="match status" value="1"/>
</dbReference>
<gene>
    <name evidence="4" type="ORF">ACFQET_01610</name>
</gene>
<sequence>MAFFNWLRQIIAPRNNAVKHRPRHATHRPSQPEVQPSPLPATPEPAAIVQPVEPTAPRPEPVKLGPAATLVVRLVDQRDRPLQPALILTGYQFGPVHGEIPEIEGYVLVDIQGFTQTFLAEYGLMTLTYAKEQGQPLLTYFLDYDNGHLLRKPEIKKGLLGAPYASVPPEFPFYRIFQAHGDHKGHYSRQSNQMTYFYRRNDWETVQQVHQFMELLVDHVIYDAPAGEPYSYQFPATSIWRVFTIITRQNHEKWLNLGGAQWIPMTDVERRDGPIRPELPHRTWQPEPYDRLGIVDYVAHQAVTVFEEPYGASNGEIENGATIEIRGRIIDDQQLIWYQIGPDTYINARYTRLLPTATNSYHLE</sequence>
<dbReference type="InterPro" id="IPR009459">
    <property type="entry name" value="MucBP_dom"/>
</dbReference>
<keyword evidence="1" id="KW-0677">Repeat</keyword>
<feature type="domain" description="MucBP" evidence="3">
    <location>
        <begin position="141"/>
        <end position="199"/>
    </location>
</feature>
<accession>A0ABW1TK24</accession>
<feature type="compositionally biased region" description="Basic residues" evidence="2">
    <location>
        <begin position="17"/>
        <end position="27"/>
    </location>
</feature>
<organism evidence="4 5">
    <name type="scientific">Levilactobacillus tangyuanensis</name>
    <dbReference type="NCBI Taxonomy" id="2486021"/>
    <lineage>
        <taxon>Bacteria</taxon>
        <taxon>Bacillati</taxon>
        <taxon>Bacillota</taxon>
        <taxon>Bacilli</taxon>
        <taxon>Lactobacillales</taxon>
        <taxon>Lactobacillaceae</taxon>
        <taxon>Levilactobacillus</taxon>
    </lineage>
</organism>
<feature type="region of interest" description="Disordered" evidence="2">
    <location>
        <begin position="17"/>
        <end position="45"/>
    </location>
</feature>
<evidence type="ECO:0000313" key="5">
    <source>
        <dbReference type="Proteomes" id="UP001596191"/>
    </source>
</evidence>
<dbReference type="Proteomes" id="UP001596191">
    <property type="component" value="Unassembled WGS sequence"/>
</dbReference>
<evidence type="ECO:0000259" key="3">
    <source>
        <dbReference type="Pfam" id="PF06458"/>
    </source>
</evidence>
<proteinExistence type="predicted"/>